<protein>
    <recommendedName>
        <fullName evidence="2">Calcineurin-like phosphoesterase domain-containing protein</fullName>
    </recommendedName>
</protein>
<sequence length="318" mass="36938">GKNEKNHIIILNNLQPNTKYFYRVNGINKIYNFRTMAYPSQTKTVKFILYGDNRYDTHILAGPFKDPCFHTAILRKIIENQIRLDGEFDFNFTLNVGDVVLSGGVDYNWNQFHREISCLAPYRAYMIACGNHEFYQGNEEGGPNEAANIHKYWTYNDSSGDELNYWFTVGNCMFVVYNTGQYGTLKPSQVAWINETLESYRNNYDWAFLVNHHPYYGCGQPSSNIATMIMETIKKYNVSVSLTGHEHNYQRYHDRILNWTHIVSGGGGADLSERCTRYPLNFSASLYHYMVWEVTGNSSYVQTFNLNNEVIDSFKLYI</sequence>
<dbReference type="SUPFAM" id="SSF49363">
    <property type="entry name" value="Purple acid phosphatase, N-terminal domain"/>
    <property type="match status" value="1"/>
</dbReference>
<dbReference type="GO" id="GO:0003993">
    <property type="term" value="F:acid phosphatase activity"/>
    <property type="evidence" value="ECO:0007669"/>
    <property type="project" value="InterPro"/>
</dbReference>
<dbReference type="Gene3D" id="3.60.21.10">
    <property type="match status" value="1"/>
</dbReference>
<accession>X1Q1T7</accession>
<name>X1Q1T7_9ZZZZ</name>
<feature type="domain" description="Calcineurin-like phosphoesterase" evidence="2">
    <location>
        <begin position="73"/>
        <end position="249"/>
    </location>
</feature>
<evidence type="ECO:0000313" key="3">
    <source>
        <dbReference type="EMBL" id="GAI62482.1"/>
    </source>
</evidence>
<feature type="non-terminal residue" evidence="3">
    <location>
        <position position="1"/>
    </location>
</feature>
<dbReference type="InterPro" id="IPR039331">
    <property type="entry name" value="PAPs-like"/>
</dbReference>
<dbReference type="PANTHER" id="PTHR22953:SF153">
    <property type="entry name" value="PURPLE ACID PHOSPHATASE"/>
    <property type="match status" value="1"/>
</dbReference>
<evidence type="ECO:0000256" key="1">
    <source>
        <dbReference type="ARBA" id="ARBA00022729"/>
    </source>
</evidence>
<dbReference type="EMBL" id="BARW01003022">
    <property type="protein sequence ID" value="GAI62482.1"/>
    <property type="molecule type" value="Genomic_DNA"/>
</dbReference>
<keyword evidence="1" id="KW-0732">Signal</keyword>
<dbReference type="SUPFAM" id="SSF56300">
    <property type="entry name" value="Metallo-dependent phosphatases"/>
    <property type="match status" value="1"/>
</dbReference>
<dbReference type="InterPro" id="IPR008963">
    <property type="entry name" value="Purple_acid_Pase-like_N"/>
</dbReference>
<dbReference type="PANTHER" id="PTHR22953">
    <property type="entry name" value="ACID PHOSPHATASE RELATED"/>
    <property type="match status" value="1"/>
</dbReference>
<dbReference type="InterPro" id="IPR029052">
    <property type="entry name" value="Metallo-depent_PP-like"/>
</dbReference>
<organism evidence="3">
    <name type="scientific">marine sediment metagenome</name>
    <dbReference type="NCBI Taxonomy" id="412755"/>
    <lineage>
        <taxon>unclassified sequences</taxon>
        <taxon>metagenomes</taxon>
        <taxon>ecological metagenomes</taxon>
    </lineage>
</organism>
<comment type="caution">
    <text evidence="3">The sequence shown here is derived from an EMBL/GenBank/DDBJ whole genome shotgun (WGS) entry which is preliminary data.</text>
</comment>
<gene>
    <name evidence="3" type="ORF">S12H4_07978</name>
</gene>
<proteinExistence type="predicted"/>
<dbReference type="Pfam" id="PF00149">
    <property type="entry name" value="Metallophos"/>
    <property type="match status" value="1"/>
</dbReference>
<dbReference type="GO" id="GO:0046872">
    <property type="term" value="F:metal ion binding"/>
    <property type="evidence" value="ECO:0007669"/>
    <property type="project" value="InterPro"/>
</dbReference>
<evidence type="ECO:0000259" key="2">
    <source>
        <dbReference type="Pfam" id="PF00149"/>
    </source>
</evidence>
<dbReference type="AlphaFoldDB" id="X1Q1T7"/>
<reference evidence="3" key="1">
    <citation type="journal article" date="2014" name="Front. Microbiol.">
        <title>High frequency of phylogenetically diverse reductive dehalogenase-homologous genes in deep subseafloor sedimentary metagenomes.</title>
        <authorList>
            <person name="Kawai M."/>
            <person name="Futagami T."/>
            <person name="Toyoda A."/>
            <person name="Takaki Y."/>
            <person name="Nishi S."/>
            <person name="Hori S."/>
            <person name="Arai W."/>
            <person name="Tsubouchi T."/>
            <person name="Morono Y."/>
            <person name="Uchiyama I."/>
            <person name="Ito T."/>
            <person name="Fujiyama A."/>
            <person name="Inagaki F."/>
            <person name="Takami H."/>
        </authorList>
    </citation>
    <scope>NUCLEOTIDE SEQUENCE</scope>
    <source>
        <strain evidence="3">Expedition CK06-06</strain>
    </source>
</reference>
<dbReference type="InterPro" id="IPR004843">
    <property type="entry name" value="Calcineurin-like_PHP"/>
</dbReference>